<gene>
    <name evidence="7" type="ORF">YC6258_03958</name>
</gene>
<dbReference type="OrthoDB" id="3701077at2"/>
<evidence type="ECO:0000313" key="8">
    <source>
        <dbReference type="Proteomes" id="UP000032266"/>
    </source>
</evidence>
<evidence type="ECO:0000256" key="1">
    <source>
        <dbReference type="ARBA" id="ARBA00004127"/>
    </source>
</evidence>
<dbReference type="Pfam" id="PF02656">
    <property type="entry name" value="DUF202"/>
    <property type="match status" value="1"/>
</dbReference>
<evidence type="ECO:0000256" key="4">
    <source>
        <dbReference type="ARBA" id="ARBA00023136"/>
    </source>
</evidence>
<name>A0A0C5VZY7_9GAMM</name>
<evidence type="ECO:0000256" key="5">
    <source>
        <dbReference type="SAM" id="Phobius"/>
    </source>
</evidence>
<dbReference type="Proteomes" id="UP000032266">
    <property type="component" value="Chromosome"/>
</dbReference>
<keyword evidence="4 5" id="KW-0472">Membrane</keyword>
<reference evidence="7 8" key="1">
    <citation type="submission" date="2014-01" db="EMBL/GenBank/DDBJ databases">
        <title>Full genme sequencing of cellulolytic bacterium Gynuella sunshinyii YC6258T gen. nov., sp. nov.</title>
        <authorList>
            <person name="Khan H."/>
            <person name="Chung E.J."/>
            <person name="Chung Y.R."/>
        </authorList>
    </citation>
    <scope>NUCLEOTIDE SEQUENCE [LARGE SCALE GENOMIC DNA]</scope>
    <source>
        <strain evidence="7 8">YC6258</strain>
    </source>
</reference>
<evidence type="ECO:0000256" key="3">
    <source>
        <dbReference type="ARBA" id="ARBA00022989"/>
    </source>
</evidence>
<feature type="transmembrane region" description="Helical" evidence="5">
    <location>
        <begin position="44"/>
        <end position="63"/>
    </location>
</feature>
<dbReference type="RefSeq" id="WP_044618124.1">
    <property type="nucleotide sequence ID" value="NZ_CP007142.1"/>
</dbReference>
<dbReference type="AlphaFoldDB" id="A0A0C5VZY7"/>
<evidence type="ECO:0000259" key="6">
    <source>
        <dbReference type="Pfam" id="PF02656"/>
    </source>
</evidence>
<evidence type="ECO:0000313" key="7">
    <source>
        <dbReference type="EMBL" id="AJQ95994.1"/>
    </source>
</evidence>
<sequence length="111" mass="12937">MAVKPDRDPGLQPERTSMAWTRTLFVLLILMSAFSRHFFKAYGWFWLVCLGIIATTLVVMYGYTRRRTQRSMDEIAALSVASIRMKQWLTFAVLFSSLTFAGYFLMAFFNR</sequence>
<keyword evidence="2 5" id="KW-0812">Transmembrane</keyword>
<dbReference type="KEGG" id="gsn:YC6258_03958"/>
<protein>
    <recommendedName>
        <fullName evidence="6">DUF202 domain-containing protein</fullName>
    </recommendedName>
</protein>
<feature type="domain" description="DUF202" evidence="6">
    <location>
        <begin position="8"/>
        <end position="70"/>
    </location>
</feature>
<comment type="subcellular location">
    <subcellularLocation>
        <location evidence="1">Endomembrane system</location>
        <topology evidence="1">Multi-pass membrane protein</topology>
    </subcellularLocation>
</comment>
<accession>A0A0C5VZY7</accession>
<dbReference type="InterPro" id="IPR003807">
    <property type="entry name" value="DUF202"/>
</dbReference>
<feature type="transmembrane region" description="Helical" evidence="5">
    <location>
        <begin position="88"/>
        <end position="109"/>
    </location>
</feature>
<keyword evidence="3 5" id="KW-1133">Transmembrane helix</keyword>
<dbReference type="EMBL" id="CP007142">
    <property type="protein sequence ID" value="AJQ95994.1"/>
    <property type="molecule type" value="Genomic_DNA"/>
</dbReference>
<keyword evidence="8" id="KW-1185">Reference proteome</keyword>
<organism evidence="7 8">
    <name type="scientific">Gynuella sunshinyii YC6258</name>
    <dbReference type="NCBI Taxonomy" id="1445510"/>
    <lineage>
        <taxon>Bacteria</taxon>
        <taxon>Pseudomonadati</taxon>
        <taxon>Pseudomonadota</taxon>
        <taxon>Gammaproteobacteria</taxon>
        <taxon>Oceanospirillales</taxon>
        <taxon>Saccharospirillaceae</taxon>
        <taxon>Gynuella</taxon>
    </lineage>
</organism>
<proteinExistence type="predicted"/>
<dbReference type="STRING" id="1445510.YC6258_03958"/>
<evidence type="ECO:0000256" key="2">
    <source>
        <dbReference type="ARBA" id="ARBA00022692"/>
    </source>
</evidence>
<dbReference type="GO" id="GO:0012505">
    <property type="term" value="C:endomembrane system"/>
    <property type="evidence" value="ECO:0007669"/>
    <property type="project" value="UniProtKB-SubCell"/>
</dbReference>
<dbReference type="HOGENOM" id="CLU_150487_2_0_6"/>